<gene>
    <name evidence="7" type="ORF">HKB35_21450</name>
</gene>
<evidence type="ECO:0000313" key="8">
    <source>
        <dbReference type="Proteomes" id="UP000565155"/>
    </source>
</evidence>
<dbReference type="PANTHER" id="PTHR20857">
    <property type="entry name" value="THIAMINE-PHOSPHATE PYROPHOSPHORYLASE"/>
    <property type="match status" value="1"/>
</dbReference>
<keyword evidence="4" id="KW-0460">Magnesium</keyword>
<dbReference type="InterPro" id="IPR022998">
    <property type="entry name" value="ThiamineP_synth_TenI"/>
</dbReference>
<reference evidence="7 8" key="1">
    <citation type="submission" date="2020-04" db="EMBL/GenBank/DDBJ databases">
        <title>Whole-genome sequencing of Vibrio spp. from China reveals different genetic environments of blaCTX-M-14 among diverse lineages.</title>
        <authorList>
            <person name="Zheng Z."/>
            <person name="Ye L."/>
            <person name="Chen S."/>
        </authorList>
    </citation>
    <scope>NUCLEOTIDE SEQUENCE [LARGE SCALE GENOMIC DNA]</scope>
    <source>
        <strain evidence="7 8">Vb1636</strain>
    </source>
</reference>
<evidence type="ECO:0000256" key="4">
    <source>
        <dbReference type="ARBA" id="ARBA00022842"/>
    </source>
</evidence>
<accession>A0A7Y0R114</accession>
<dbReference type="GeneID" id="75166158"/>
<dbReference type="AlphaFoldDB" id="A0A7Y0R114"/>
<dbReference type="RefSeq" id="WP_025768961.1">
    <property type="nucleotide sequence ID" value="NZ_CP071058.1"/>
</dbReference>
<evidence type="ECO:0000313" key="7">
    <source>
        <dbReference type="EMBL" id="NMR76180.1"/>
    </source>
</evidence>
<evidence type="ECO:0000259" key="6">
    <source>
        <dbReference type="Pfam" id="PF02581"/>
    </source>
</evidence>
<evidence type="ECO:0000256" key="3">
    <source>
        <dbReference type="ARBA" id="ARBA00022723"/>
    </source>
</evidence>
<dbReference type="CDD" id="cd00564">
    <property type="entry name" value="TMP_TenI"/>
    <property type="match status" value="1"/>
</dbReference>
<proteinExistence type="predicted"/>
<dbReference type="InterPro" id="IPR036206">
    <property type="entry name" value="ThiamineP_synth_sf"/>
</dbReference>
<dbReference type="EC" id="2.5.1.3" evidence="7"/>
<dbReference type="GO" id="GO:0005737">
    <property type="term" value="C:cytoplasm"/>
    <property type="evidence" value="ECO:0007669"/>
    <property type="project" value="TreeGrafter"/>
</dbReference>
<dbReference type="SUPFAM" id="SSF51391">
    <property type="entry name" value="Thiamin phosphate synthase"/>
    <property type="match status" value="1"/>
</dbReference>
<comment type="pathway">
    <text evidence="1">Cofactor biosynthesis; thiamine diphosphate biosynthesis.</text>
</comment>
<dbReference type="GO" id="GO:0004789">
    <property type="term" value="F:thiamine-phosphate diphosphorylase activity"/>
    <property type="evidence" value="ECO:0007669"/>
    <property type="project" value="UniProtKB-EC"/>
</dbReference>
<dbReference type="Proteomes" id="UP000565155">
    <property type="component" value="Unassembled WGS sequence"/>
</dbReference>
<keyword evidence="5" id="KW-0784">Thiamine biosynthesis</keyword>
<evidence type="ECO:0000256" key="2">
    <source>
        <dbReference type="ARBA" id="ARBA00022679"/>
    </source>
</evidence>
<dbReference type="EMBL" id="JABCMA010000038">
    <property type="protein sequence ID" value="NMR76180.1"/>
    <property type="molecule type" value="Genomic_DNA"/>
</dbReference>
<protein>
    <submittedName>
        <fullName evidence="7">Thiamine phosphate synthase</fullName>
        <ecNumber evidence="7">2.5.1.3</ecNumber>
    </submittedName>
</protein>
<name>A0A7Y0R114_VIBAL</name>
<evidence type="ECO:0000256" key="5">
    <source>
        <dbReference type="ARBA" id="ARBA00022977"/>
    </source>
</evidence>
<organism evidence="7 8">
    <name type="scientific">Vibrio alginolyticus</name>
    <dbReference type="NCBI Taxonomy" id="663"/>
    <lineage>
        <taxon>Bacteria</taxon>
        <taxon>Pseudomonadati</taxon>
        <taxon>Pseudomonadota</taxon>
        <taxon>Gammaproteobacteria</taxon>
        <taxon>Vibrionales</taxon>
        <taxon>Vibrionaceae</taxon>
        <taxon>Vibrio</taxon>
    </lineage>
</organism>
<sequence length="472" mass="52695">MSKILIPSSLIELTGLVQQCLLLAKEQGFSIEDIELGVSPTQSIQLVRDQQTTRITTDLIDGYDSENESSFVLYYRSALSVEACAKQPSKAIYIGIADTQVSDEKEKVLQLDIWRHPINNEVRALSVKSKFNAMFAPKYHLAWIVTLTVLDFPIEDALTLARGMLTQQANVSRETLLNDNLDEGRTTQWADQFDDLPTPVLEDNRLGIQVGWSAQGESVSFPTLTKQSLGLYPVVDDVAWIERLLPLGINTIQLRIKNPQQADLEQQIIRAIELGRQYQAQVFINDYWQLAIKHGAYGVHLGQEDIEESNLAQITKAGIRLGLSTHGYYELLRIVQIHPSYIALGHIFPTTTKQMPSKPQGLVRLALYQKLIDSIPYTKNTEAAFRPAKDKAGSDCVLGFPTVAIGGIDQSNADQVWQTGVSSLAVVRAITLAESPQSVIEFFAQLMKERQLTFTDLNSEFADTKRGEHAHE</sequence>
<dbReference type="Gene3D" id="3.20.20.70">
    <property type="entry name" value="Aldolase class I"/>
    <property type="match status" value="1"/>
</dbReference>
<keyword evidence="2 7" id="KW-0808">Transferase</keyword>
<dbReference type="InterPro" id="IPR013785">
    <property type="entry name" value="Aldolase_TIM"/>
</dbReference>
<evidence type="ECO:0000256" key="1">
    <source>
        <dbReference type="ARBA" id="ARBA00004948"/>
    </source>
</evidence>
<comment type="caution">
    <text evidence="7">The sequence shown here is derived from an EMBL/GenBank/DDBJ whole genome shotgun (WGS) entry which is preliminary data.</text>
</comment>
<feature type="domain" description="Thiamine phosphate synthase/TenI" evidence="6">
    <location>
        <begin position="237"/>
        <end position="430"/>
    </location>
</feature>
<dbReference type="NCBIfam" id="NF008933">
    <property type="entry name" value="PRK12290.1"/>
    <property type="match status" value="1"/>
</dbReference>
<keyword evidence="3" id="KW-0479">Metal-binding</keyword>
<dbReference type="GO" id="GO:0009228">
    <property type="term" value="P:thiamine biosynthetic process"/>
    <property type="evidence" value="ECO:0007669"/>
    <property type="project" value="UniProtKB-KW"/>
</dbReference>
<dbReference type="NCBIfam" id="NF002904">
    <property type="entry name" value="PRK03512.1"/>
    <property type="match status" value="1"/>
</dbReference>
<dbReference type="Pfam" id="PF02581">
    <property type="entry name" value="TMP-TENI"/>
    <property type="match status" value="1"/>
</dbReference>
<dbReference type="GO" id="GO:0046872">
    <property type="term" value="F:metal ion binding"/>
    <property type="evidence" value="ECO:0007669"/>
    <property type="project" value="UniProtKB-KW"/>
</dbReference>
<dbReference type="FunFam" id="3.20.20.70:FF:000064">
    <property type="entry name" value="Thiamine-phosphate synthase"/>
    <property type="match status" value="1"/>
</dbReference>
<dbReference type="PANTHER" id="PTHR20857:SF15">
    <property type="entry name" value="THIAMINE-PHOSPHATE SYNTHASE"/>
    <property type="match status" value="1"/>
</dbReference>